<organism evidence="1 2">
    <name type="scientific">Halobium palmae</name>
    <dbReference type="NCBI Taxonomy" id="1776492"/>
    <lineage>
        <taxon>Archaea</taxon>
        <taxon>Methanobacteriati</taxon>
        <taxon>Methanobacteriota</taxon>
        <taxon>Stenosarchaea group</taxon>
        <taxon>Halobacteria</taxon>
        <taxon>Halobacteriales</taxon>
        <taxon>Haloferacaceae</taxon>
        <taxon>Halobium</taxon>
    </lineage>
</organism>
<keyword evidence="2" id="KW-1185">Reference proteome</keyword>
<comment type="caution">
    <text evidence="1">The sequence shown here is derived from an EMBL/GenBank/DDBJ whole genome shotgun (WGS) entry which is preliminary data.</text>
</comment>
<evidence type="ECO:0000313" key="1">
    <source>
        <dbReference type="EMBL" id="MFC6723216.1"/>
    </source>
</evidence>
<proteinExistence type="predicted"/>
<dbReference type="Proteomes" id="UP001596328">
    <property type="component" value="Unassembled WGS sequence"/>
</dbReference>
<evidence type="ECO:0000313" key="2">
    <source>
        <dbReference type="Proteomes" id="UP001596328"/>
    </source>
</evidence>
<sequence>MSKSDDGGATQIEITFNLQIEGEENSGVKFCNSSTYTNPSDNLMGGHYWGPALNTFIEHSYPTYPAESDSRADSHLRGFEAVLSKPSE</sequence>
<reference evidence="1 2" key="1">
    <citation type="journal article" date="2019" name="Int. J. Syst. Evol. Microbiol.">
        <title>The Global Catalogue of Microorganisms (GCM) 10K type strain sequencing project: providing services to taxonomists for standard genome sequencing and annotation.</title>
        <authorList>
            <consortium name="The Broad Institute Genomics Platform"/>
            <consortium name="The Broad Institute Genome Sequencing Center for Infectious Disease"/>
            <person name="Wu L."/>
            <person name="Ma J."/>
        </authorList>
    </citation>
    <scope>NUCLEOTIDE SEQUENCE [LARGE SCALE GENOMIC DNA]</scope>
    <source>
        <strain evidence="1 2">NBRC 111368</strain>
    </source>
</reference>
<dbReference type="EMBL" id="JBHSWU010000007">
    <property type="protein sequence ID" value="MFC6723216.1"/>
    <property type="molecule type" value="Genomic_DNA"/>
</dbReference>
<dbReference type="AlphaFoldDB" id="A0ABD5RV29"/>
<protein>
    <submittedName>
        <fullName evidence="1">Uncharacterized protein</fullName>
    </submittedName>
</protein>
<name>A0ABD5RV29_9EURY</name>
<gene>
    <name evidence="1" type="ORF">ACFQE1_02165</name>
</gene>
<accession>A0ABD5RV29</accession>